<evidence type="ECO:0000313" key="3">
    <source>
        <dbReference type="Proteomes" id="UP000215374"/>
    </source>
</evidence>
<dbReference type="EMBL" id="LT906467">
    <property type="protein sequence ID" value="SNV82969.1"/>
    <property type="molecule type" value="Genomic_DNA"/>
</dbReference>
<sequence length="248" mass="26650">MTHQRPTGNRRPSQPPRRKHAPEIYMRRRVLALVLLLLVVALIIWGMVAFAKAVGGSGKDENPEATETVATATEDAPVTEPTVPEPSDAPASSPSSSPAPAREEEQEDTATAAAPENPGECSLKDLRITAMTNQPSYPAGTEPVLYMEVENPTEVDCVIDLEASPLRFEVYSMGTNDRIWSDTDCNQPMLTGTETFAPGATRGFEARWSATNSAPDACENRAPVPAGSYFLHAVIGDNASDPVPFNIT</sequence>
<evidence type="ECO:0000256" key="1">
    <source>
        <dbReference type="SAM" id="MobiDB-lite"/>
    </source>
</evidence>
<feature type="compositionally biased region" description="Low complexity" evidence="1">
    <location>
        <begin position="65"/>
        <end position="100"/>
    </location>
</feature>
<protein>
    <submittedName>
        <fullName evidence="2">Putative secreted protein</fullName>
    </submittedName>
</protein>
<feature type="compositionally biased region" description="Polar residues" evidence="1">
    <location>
        <begin position="1"/>
        <end position="12"/>
    </location>
</feature>
<dbReference type="AlphaFoldDB" id="A0A240AI69"/>
<reference evidence="2 3" key="1">
    <citation type="submission" date="2017-06" db="EMBL/GenBank/DDBJ databases">
        <authorList>
            <consortium name="Pathogen Informatics"/>
        </authorList>
    </citation>
    <scope>NUCLEOTIDE SEQUENCE [LARGE SCALE GENOMIC DNA]</scope>
    <source>
        <strain evidence="2 3">NCTC13015</strain>
    </source>
</reference>
<dbReference type="Proteomes" id="UP000215374">
    <property type="component" value="Chromosome 1"/>
</dbReference>
<name>A0A240AI69_9CORY</name>
<proteinExistence type="predicted"/>
<dbReference type="RefSeq" id="WP_038592418.1">
    <property type="nucleotide sequence ID" value="NZ_CP009211.1"/>
</dbReference>
<evidence type="ECO:0000313" key="2">
    <source>
        <dbReference type="EMBL" id="SNV82969.1"/>
    </source>
</evidence>
<feature type="region of interest" description="Disordered" evidence="1">
    <location>
        <begin position="55"/>
        <end position="120"/>
    </location>
</feature>
<accession>A0A240AI69</accession>
<gene>
    <name evidence="2" type="ORF">SAMEA4535761_02093</name>
</gene>
<dbReference type="OrthoDB" id="4772932at2"/>
<organism evidence="2 3">
    <name type="scientific">Corynebacterium imitans</name>
    <dbReference type="NCBI Taxonomy" id="156978"/>
    <lineage>
        <taxon>Bacteria</taxon>
        <taxon>Bacillati</taxon>
        <taxon>Actinomycetota</taxon>
        <taxon>Actinomycetes</taxon>
        <taxon>Mycobacteriales</taxon>
        <taxon>Corynebacteriaceae</taxon>
        <taxon>Corynebacterium</taxon>
    </lineage>
</organism>
<feature type="region of interest" description="Disordered" evidence="1">
    <location>
        <begin position="1"/>
        <end position="21"/>
    </location>
</feature>